<gene>
    <name evidence="7" type="ORF">F1737_00325</name>
</gene>
<evidence type="ECO:0000256" key="1">
    <source>
        <dbReference type="ARBA" id="ARBA00001917"/>
    </source>
</evidence>
<dbReference type="EMBL" id="CP043875">
    <property type="protein sequence ID" value="WOF15230.1"/>
    <property type="molecule type" value="Genomic_DNA"/>
</dbReference>
<name>A0AA97F9E3_9EURY</name>
<dbReference type="SUPFAM" id="SSF52218">
    <property type="entry name" value="Flavoproteins"/>
    <property type="match status" value="1"/>
</dbReference>
<keyword evidence="3" id="KW-0285">Flavoprotein</keyword>
<dbReference type="AlphaFoldDB" id="A0AA97F9E3"/>
<keyword evidence="8" id="KW-1185">Reference proteome</keyword>
<evidence type="ECO:0000256" key="5">
    <source>
        <dbReference type="ARBA" id="ARBA00038292"/>
    </source>
</evidence>
<comment type="cofactor">
    <cofactor evidence="2">
        <name>[4Fe-4S] cluster</name>
        <dbReference type="ChEBI" id="CHEBI:49883"/>
    </cofactor>
</comment>
<dbReference type="InterPro" id="IPR005025">
    <property type="entry name" value="FMN_Rdtase-like_dom"/>
</dbReference>
<dbReference type="Proteomes" id="UP001301797">
    <property type="component" value="Chromosome"/>
</dbReference>
<comment type="similarity">
    <text evidence="5">Belongs to the SsuE family. Isf subfamily.</text>
</comment>
<reference evidence="7 8" key="1">
    <citation type="submission" date="2019-09" db="EMBL/GenBank/DDBJ databases">
        <title>The complete genome of Methanoplanus sp. FWC-SCC4.</title>
        <authorList>
            <person name="Chen S.-C."/>
            <person name="Zhou Y.-Z."/>
            <person name="Lai M.-C."/>
        </authorList>
    </citation>
    <scope>NUCLEOTIDE SEQUENCE [LARGE SCALE GENOMIC DNA]</scope>
    <source>
        <strain evidence="7 8">FWC-SCC4</strain>
    </source>
</reference>
<evidence type="ECO:0000259" key="6">
    <source>
        <dbReference type="Pfam" id="PF03358"/>
    </source>
</evidence>
<dbReference type="InterPro" id="IPR051796">
    <property type="entry name" value="ISF_SsuE-like"/>
</dbReference>
<evidence type="ECO:0000256" key="2">
    <source>
        <dbReference type="ARBA" id="ARBA00001966"/>
    </source>
</evidence>
<evidence type="ECO:0000256" key="3">
    <source>
        <dbReference type="ARBA" id="ARBA00022630"/>
    </source>
</evidence>
<dbReference type="RefSeq" id="WP_317136798.1">
    <property type="nucleotide sequence ID" value="NZ_CP043875.1"/>
</dbReference>
<evidence type="ECO:0000313" key="8">
    <source>
        <dbReference type="Proteomes" id="UP001301797"/>
    </source>
</evidence>
<comment type="cofactor">
    <cofactor evidence="1">
        <name>FMN</name>
        <dbReference type="ChEBI" id="CHEBI:58210"/>
    </cofactor>
</comment>
<feature type="domain" description="NADPH-dependent FMN reductase-like" evidence="6">
    <location>
        <begin position="2"/>
        <end position="134"/>
    </location>
</feature>
<dbReference type="Pfam" id="PF03358">
    <property type="entry name" value="FMN_red"/>
    <property type="match status" value="1"/>
</dbReference>
<dbReference type="GO" id="GO:0016491">
    <property type="term" value="F:oxidoreductase activity"/>
    <property type="evidence" value="ECO:0007669"/>
    <property type="project" value="InterPro"/>
</dbReference>
<evidence type="ECO:0000313" key="7">
    <source>
        <dbReference type="EMBL" id="WOF15230.1"/>
    </source>
</evidence>
<proteinExistence type="inferred from homology"/>
<dbReference type="InterPro" id="IPR029039">
    <property type="entry name" value="Flavoprotein-like_sf"/>
</dbReference>
<dbReference type="PANTHER" id="PTHR43278:SF2">
    <property type="entry name" value="IRON-SULFUR FLAVOPROTEIN"/>
    <property type="match status" value="1"/>
</dbReference>
<evidence type="ECO:0000256" key="4">
    <source>
        <dbReference type="ARBA" id="ARBA00022643"/>
    </source>
</evidence>
<protein>
    <submittedName>
        <fullName evidence="7">Flavodoxin family protein</fullName>
    </submittedName>
</protein>
<accession>A0AA97F9E3</accession>
<sequence length="197" mass="22001">MIKVTGISGSPKKYGNTEKLLDSFLEGAESAGAATEKILLKKMKYRSCQGCNACHKTGYCVITDDLTEIFEKIMNETDILVLASPIYSMSITAEMKAFIDRGQYLWARKFIKKDLVFDEEHLKTHKGVFVSTAGQDIKNVFDAAHPVVRAFFNDAGFEYYKDINVHGMDKYKGIDGHPSALTYAYGEGKKIVSELSK</sequence>
<keyword evidence="4" id="KW-0288">FMN</keyword>
<dbReference type="KEGG" id="mefw:F1737_00325"/>
<dbReference type="PANTHER" id="PTHR43278">
    <property type="entry name" value="NAD(P)H-DEPENDENT FMN-CONTAINING OXIDOREDUCTASE YWQN-RELATED"/>
    <property type="match status" value="1"/>
</dbReference>
<organism evidence="7 8">
    <name type="scientific">Methanochimaera problematica</name>
    <dbReference type="NCBI Taxonomy" id="2609417"/>
    <lineage>
        <taxon>Archaea</taxon>
        <taxon>Methanobacteriati</taxon>
        <taxon>Methanobacteriota</taxon>
        <taxon>Stenosarchaea group</taxon>
        <taxon>Methanomicrobia</taxon>
        <taxon>Methanomicrobiales</taxon>
        <taxon>Methanomicrobiaceae</taxon>
        <taxon>Methanochimaera</taxon>
    </lineage>
</organism>
<dbReference type="GeneID" id="85228568"/>
<dbReference type="Gene3D" id="3.40.50.360">
    <property type="match status" value="1"/>
</dbReference>